<accession>A0AAE3VD55</accession>
<dbReference type="InterPro" id="IPR006935">
    <property type="entry name" value="Helicase/UvrB_N"/>
</dbReference>
<organism evidence="4 5">
    <name type="scientific">Oligosphaera ethanolica</name>
    <dbReference type="NCBI Taxonomy" id="760260"/>
    <lineage>
        <taxon>Bacteria</taxon>
        <taxon>Pseudomonadati</taxon>
        <taxon>Lentisphaerota</taxon>
        <taxon>Oligosphaeria</taxon>
        <taxon>Oligosphaerales</taxon>
        <taxon>Oligosphaeraceae</taxon>
        <taxon>Oligosphaera</taxon>
    </lineage>
</organism>
<dbReference type="InterPro" id="IPR052511">
    <property type="entry name" value="ATP-dep_Helicase"/>
</dbReference>
<gene>
    <name evidence="4" type="ORF">J3R75_000141</name>
</gene>
<dbReference type="PANTHER" id="PTHR47962">
    <property type="entry name" value="ATP-DEPENDENT HELICASE LHR-RELATED-RELATED"/>
    <property type="match status" value="1"/>
</dbReference>
<dbReference type="GO" id="GO:0004386">
    <property type="term" value="F:helicase activity"/>
    <property type="evidence" value="ECO:0007669"/>
    <property type="project" value="UniProtKB-KW"/>
</dbReference>
<dbReference type="PANTHER" id="PTHR47962:SF7">
    <property type="entry name" value="MITOCHONDRIAL ATP-DEPENDENT HELICASE IRC3-RELATED"/>
    <property type="match status" value="1"/>
</dbReference>
<dbReference type="PROSITE" id="PS51194">
    <property type="entry name" value="HELICASE_CTER"/>
    <property type="match status" value="1"/>
</dbReference>
<dbReference type="Proteomes" id="UP001238163">
    <property type="component" value="Unassembled WGS sequence"/>
</dbReference>
<comment type="caution">
    <text evidence="4">The sequence shown here is derived from an EMBL/GenBank/DDBJ whole genome shotgun (WGS) entry which is preliminary data.</text>
</comment>
<sequence>MDKQKLEHGLYESVITRALAEQLAALPPNFEVERKELDSEESAFTLALHVTKVLAGTLVGMSGAGKFQQQARLCNQLLALLAKEGTGDSVGADQLIDNLMYLLMIRDPARRRLSRPDTPLANAALFTGTSSDLTLESELKKEIQSADSIDILCSFIKWTGLRLLLPVLREATQDGKRLRVITTSYLGATDLAAIDALQALPNTELRVSYDSKRTRLHAKSYIFHRRSGFGAAYIGSSNISNPALTSGLEWNLKISQYESPYLWEKIEATFETYQHSHEFDCYDVRSRDKLSQALESERGGGNQARDGVLPMLDLDIYAHQQEILDQLMAERLLHHRTRNLVVAATGTGKTMIAAFDFRRLRQETPAARFLYVAHREEILEQSQAKFRMVLRDLNFGGLLVGQAKTTEYEQLFVSIQSLNSQGLCEKLPADYYDYIVVDEFHHAAAASYQRLLTHFQPKVLLGLTATPERHDGLDILSYFDHHIAAEIRLPDAINRKLLVPFHYFGITDLADLSRLKWSRGGYDKAELENMFCGNTQRAALVLGKMRELLLNIATSRCLCFCVSQGHARFMHEYFVSQGLRSEVLDADSPQAVRGTAIQRLEGREINIICVVDLYNEGVDIPSIDTVLFLRPTESLTVFLQQLGRGLRTHEEWDPARKSTVYKECLTVLDFVGNAHRNFNFESRFRALLGTTGNGVADEIKRGFPQLPAGCHISLEKEAQGYILENIKNNIAHARQAMLIQRIGHFEDETGQQLSLAHFIDYHQLGLNAVYKRGFFARLCQLAGRRDDFQAPDEDILRRGILRLLHMNSATQLRSLRELLMAPAERLSRLSTDETRLLTMLHFSLWTTQSGIGSLSESVTRLKANGACFSELLEVLDILDERTDLVTAKPVLPYSCPLELHANYSRNDILVALGNWSMSATPDMREGVKYLPDINTDILLVTLNKSEKHYSPTTMYQDYAISDDLFHWQSQSTTSAESPTGQRYLQGSSTVLLFVRENRKTDDGTASYCFLGPADVLSHEGSRPISIVWRLRTPMPARLCRITERMATA</sequence>
<dbReference type="InterPro" id="IPR021835">
    <property type="entry name" value="DUF3427"/>
</dbReference>
<dbReference type="PROSITE" id="PS51192">
    <property type="entry name" value="HELICASE_ATP_BIND_1"/>
    <property type="match status" value="1"/>
</dbReference>
<keyword evidence="4" id="KW-0347">Helicase</keyword>
<dbReference type="Pfam" id="PF04851">
    <property type="entry name" value="ResIII"/>
    <property type="match status" value="1"/>
</dbReference>
<dbReference type="RefSeq" id="WP_307259196.1">
    <property type="nucleotide sequence ID" value="NZ_JAUSVL010000001.1"/>
</dbReference>
<evidence type="ECO:0000259" key="3">
    <source>
        <dbReference type="PROSITE" id="PS51194"/>
    </source>
</evidence>
<name>A0AAE3VD55_9BACT</name>
<dbReference type="SMART" id="SM00490">
    <property type="entry name" value="HELICc"/>
    <property type="match status" value="1"/>
</dbReference>
<feature type="domain" description="PLD phosphodiesterase" evidence="1">
    <location>
        <begin position="212"/>
        <end position="243"/>
    </location>
</feature>
<dbReference type="InterPro" id="IPR001650">
    <property type="entry name" value="Helicase_C-like"/>
</dbReference>
<evidence type="ECO:0000259" key="2">
    <source>
        <dbReference type="PROSITE" id="PS51192"/>
    </source>
</evidence>
<dbReference type="GO" id="GO:0006793">
    <property type="term" value="P:phosphorus metabolic process"/>
    <property type="evidence" value="ECO:0007669"/>
    <property type="project" value="UniProtKB-ARBA"/>
</dbReference>
<reference evidence="4" key="1">
    <citation type="submission" date="2023-07" db="EMBL/GenBank/DDBJ databases">
        <title>Genomic Encyclopedia of Type Strains, Phase IV (KMG-IV): sequencing the most valuable type-strain genomes for metagenomic binning, comparative biology and taxonomic classification.</title>
        <authorList>
            <person name="Goeker M."/>
        </authorList>
    </citation>
    <scope>NUCLEOTIDE SEQUENCE</scope>
    <source>
        <strain evidence="4">DSM 24202</strain>
    </source>
</reference>
<dbReference type="Pfam" id="PF13091">
    <property type="entry name" value="PLDc_2"/>
    <property type="match status" value="1"/>
</dbReference>
<dbReference type="EMBL" id="JAUSVL010000001">
    <property type="protein sequence ID" value="MDQ0288034.1"/>
    <property type="molecule type" value="Genomic_DNA"/>
</dbReference>
<dbReference type="Pfam" id="PF00271">
    <property type="entry name" value="Helicase_C"/>
    <property type="match status" value="1"/>
</dbReference>
<dbReference type="Pfam" id="PF11907">
    <property type="entry name" value="DUF3427"/>
    <property type="match status" value="1"/>
</dbReference>
<evidence type="ECO:0000313" key="4">
    <source>
        <dbReference type="EMBL" id="MDQ0288034.1"/>
    </source>
</evidence>
<dbReference type="SMART" id="SM00487">
    <property type="entry name" value="DEXDc"/>
    <property type="match status" value="1"/>
</dbReference>
<dbReference type="CDD" id="cd09203">
    <property type="entry name" value="PLDc_N_DEXD_b1"/>
    <property type="match status" value="1"/>
</dbReference>
<dbReference type="InterPro" id="IPR014001">
    <property type="entry name" value="Helicase_ATP-bd"/>
</dbReference>
<protein>
    <submittedName>
        <fullName evidence="4">Superfamily II DNA or RNA helicase</fullName>
    </submittedName>
</protein>
<keyword evidence="4" id="KW-0547">Nucleotide-binding</keyword>
<keyword evidence="4" id="KW-0067">ATP-binding</keyword>
<dbReference type="AlphaFoldDB" id="A0AAE3VD55"/>
<feature type="domain" description="Helicase ATP-binding" evidence="2">
    <location>
        <begin position="330"/>
        <end position="485"/>
    </location>
</feature>
<dbReference type="InterPro" id="IPR001736">
    <property type="entry name" value="PLipase_D/transphosphatidylase"/>
</dbReference>
<dbReference type="GO" id="GO:0005524">
    <property type="term" value="F:ATP binding"/>
    <property type="evidence" value="ECO:0007669"/>
    <property type="project" value="InterPro"/>
</dbReference>
<dbReference type="CDD" id="cd18799">
    <property type="entry name" value="SF2_C_EcoAI-like"/>
    <property type="match status" value="1"/>
</dbReference>
<dbReference type="InterPro" id="IPR027417">
    <property type="entry name" value="P-loop_NTPase"/>
</dbReference>
<dbReference type="Gene3D" id="3.40.50.300">
    <property type="entry name" value="P-loop containing nucleotide triphosphate hydrolases"/>
    <property type="match status" value="2"/>
</dbReference>
<dbReference type="InterPro" id="IPR025202">
    <property type="entry name" value="PLD-like_dom"/>
</dbReference>
<evidence type="ECO:0000259" key="1">
    <source>
        <dbReference type="PROSITE" id="PS50035"/>
    </source>
</evidence>
<proteinExistence type="predicted"/>
<dbReference type="CDD" id="cd18032">
    <property type="entry name" value="DEXHc_RE_I_III_res"/>
    <property type="match status" value="1"/>
</dbReference>
<dbReference type="Gene3D" id="3.30.870.10">
    <property type="entry name" value="Endonuclease Chain A"/>
    <property type="match status" value="1"/>
</dbReference>
<dbReference type="SUPFAM" id="SSF52540">
    <property type="entry name" value="P-loop containing nucleoside triphosphate hydrolases"/>
    <property type="match status" value="1"/>
</dbReference>
<keyword evidence="5" id="KW-1185">Reference proteome</keyword>
<dbReference type="SUPFAM" id="SSF56024">
    <property type="entry name" value="Phospholipase D/nuclease"/>
    <property type="match status" value="1"/>
</dbReference>
<keyword evidence="4" id="KW-0378">Hydrolase</keyword>
<evidence type="ECO:0000313" key="5">
    <source>
        <dbReference type="Proteomes" id="UP001238163"/>
    </source>
</evidence>
<dbReference type="GO" id="GO:0016887">
    <property type="term" value="F:ATP hydrolysis activity"/>
    <property type="evidence" value="ECO:0007669"/>
    <property type="project" value="TreeGrafter"/>
</dbReference>
<feature type="domain" description="Helicase C-terminal" evidence="3">
    <location>
        <begin position="544"/>
        <end position="691"/>
    </location>
</feature>
<dbReference type="GO" id="GO:0003677">
    <property type="term" value="F:DNA binding"/>
    <property type="evidence" value="ECO:0007669"/>
    <property type="project" value="InterPro"/>
</dbReference>
<dbReference type="PROSITE" id="PS50035">
    <property type="entry name" value="PLD"/>
    <property type="match status" value="1"/>
</dbReference>